<proteinExistence type="predicted"/>
<sequence>MSAETSGASRSSSNSGHRNLPGGMLASTHVASGYWIVTAGLETLLDRILGNIEDGVLHGEVALVVVLDRGEEAGRDVGSPELRPSKRQGRLQGTEHDSAVYGIALPIEGWQRSLNLAPWDSPHGTRTLLQVIGPADKAPRPLTQLNSPSPPSSESQQPQPEADPVGEKPLELGSNTFLFLGETSTPLLDQHYGTPPPLPAL</sequence>
<feature type="region of interest" description="Disordered" evidence="1">
    <location>
        <begin position="137"/>
        <end position="178"/>
    </location>
</feature>
<evidence type="ECO:0000256" key="1">
    <source>
        <dbReference type="SAM" id="MobiDB-lite"/>
    </source>
</evidence>
<dbReference type="EMBL" id="GL385398">
    <property type="protein sequence ID" value="EJT74936.1"/>
    <property type="molecule type" value="Genomic_DNA"/>
</dbReference>
<reference evidence="4" key="1">
    <citation type="submission" date="2010-07" db="EMBL/GenBank/DDBJ databases">
        <title>The genome sequence of Gaeumannomyces graminis var. tritici strain R3-111a-1.</title>
        <authorList>
            <consortium name="The Broad Institute Genome Sequencing Platform"/>
            <person name="Ma L.-J."/>
            <person name="Dead R."/>
            <person name="Young S."/>
            <person name="Zeng Q."/>
            <person name="Koehrsen M."/>
            <person name="Alvarado L."/>
            <person name="Berlin A."/>
            <person name="Chapman S.B."/>
            <person name="Chen Z."/>
            <person name="Freedman E."/>
            <person name="Gellesch M."/>
            <person name="Goldberg J."/>
            <person name="Griggs A."/>
            <person name="Gujja S."/>
            <person name="Heilman E.R."/>
            <person name="Heiman D."/>
            <person name="Hepburn T."/>
            <person name="Howarth C."/>
            <person name="Jen D."/>
            <person name="Larson L."/>
            <person name="Mehta T."/>
            <person name="Neiman D."/>
            <person name="Pearson M."/>
            <person name="Roberts A."/>
            <person name="Saif S."/>
            <person name="Shea T."/>
            <person name="Shenoy N."/>
            <person name="Sisk P."/>
            <person name="Stolte C."/>
            <person name="Sykes S."/>
            <person name="Walk T."/>
            <person name="White J."/>
            <person name="Yandava C."/>
            <person name="Haas B."/>
            <person name="Nusbaum C."/>
            <person name="Birren B."/>
        </authorList>
    </citation>
    <scope>NUCLEOTIDE SEQUENCE [LARGE SCALE GENOMIC DNA]</scope>
    <source>
        <strain evidence="4">R3-111a-1</strain>
    </source>
</reference>
<dbReference type="AlphaFoldDB" id="J3P5I5"/>
<accession>J3P5I5</accession>
<organism evidence="2">
    <name type="scientific">Gaeumannomyces tritici (strain R3-111a-1)</name>
    <name type="common">Wheat and barley take-all root rot fungus</name>
    <name type="synonym">Gaeumannomyces graminis var. tritici</name>
    <dbReference type="NCBI Taxonomy" id="644352"/>
    <lineage>
        <taxon>Eukaryota</taxon>
        <taxon>Fungi</taxon>
        <taxon>Dikarya</taxon>
        <taxon>Ascomycota</taxon>
        <taxon>Pezizomycotina</taxon>
        <taxon>Sordariomycetes</taxon>
        <taxon>Sordariomycetidae</taxon>
        <taxon>Magnaporthales</taxon>
        <taxon>Magnaporthaceae</taxon>
        <taxon>Gaeumannomyces</taxon>
    </lineage>
</organism>
<feature type="compositionally biased region" description="Low complexity" evidence="1">
    <location>
        <begin position="1"/>
        <end position="19"/>
    </location>
</feature>
<dbReference type="Proteomes" id="UP000006039">
    <property type="component" value="Unassembled WGS sequence"/>
</dbReference>
<reference evidence="3" key="5">
    <citation type="submission" date="2018-04" db="UniProtKB">
        <authorList>
            <consortium name="EnsemblFungi"/>
        </authorList>
    </citation>
    <scope>IDENTIFICATION</scope>
    <source>
        <strain evidence="3">R3-111a-1</strain>
    </source>
</reference>
<name>J3P5I5_GAET3</name>
<evidence type="ECO:0000313" key="2">
    <source>
        <dbReference type="EMBL" id="EJT74936.1"/>
    </source>
</evidence>
<protein>
    <submittedName>
        <fullName evidence="2 3">Uncharacterized protein</fullName>
    </submittedName>
</protein>
<dbReference type="RefSeq" id="XP_009224880.1">
    <property type="nucleotide sequence ID" value="XM_009226616.1"/>
</dbReference>
<reference evidence="2" key="3">
    <citation type="submission" date="2010-09" db="EMBL/GenBank/DDBJ databases">
        <title>Annotation of Gaeumannomyces graminis var. tritici R3-111a-1.</title>
        <authorList>
            <consortium name="The Broad Institute Genome Sequencing Platform"/>
            <person name="Ma L.-J."/>
            <person name="Dead R."/>
            <person name="Young S.K."/>
            <person name="Zeng Q."/>
            <person name="Gargeya S."/>
            <person name="Fitzgerald M."/>
            <person name="Haas B."/>
            <person name="Abouelleil A."/>
            <person name="Alvarado L."/>
            <person name="Arachchi H.M."/>
            <person name="Berlin A."/>
            <person name="Brown A."/>
            <person name="Chapman S.B."/>
            <person name="Chen Z."/>
            <person name="Dunbar C."/>
            <person name="Freedman E."/>
            <person name="Gearin G."/>
            <person name="Gellesch M."/>
            <person name="Goldberg J."/>
            <person name="Griggs A."/>
            <person name="Gujja S."/>
            <person name="Heiman D."/>
            <person name="Howarth C."/>
            <person name="Larson L."/>
            <person name="Lui A."/>
            <person name="MacDonald P.J.P."/>
            <person name="Mehta T."/>
            <person name="Montmayeur A."/>
            <person name="Murphy C."/>
            <person name="Neiman D."/>
            <person name="Pearson M."/>
            <person name="Priest M."/>
            <person name="Roberts A."/>
            <person name="Saif S."/>
            <person name="Shea T."/>
            <person name="Shenoy N."/>
            <person name="Sisk P."/>
            <person name="Stolte C."/>
            <person name="Sykes S."/>
            <person name="Yandava C."/>
            <person name="Wortman J."/>
            <person name="Nusbaum C."/>
            <person name="Birren B."/>
        </authorList>
    </citation>
    <scope>NUCLEOTIDE SEQUENCE</scope>
    <source>
        <strain evidence="2">R3-111a-1</strain>
    </source>
</reference>
<dbReference type="VEuPathDB" id="FungiDB:GGTG_08774"/>
<evidence type="ECO:0000313" key="3">
    <source>
        <dbReference type="EnsemblFungi" id="EJT74936"/>
    </source>
</evidence>
<dbReference type="EnsemblFungi" id="EJT74936">
    <property type="protein sequence ID" value="EJT74936"/>
    <property type="gene ID" value="GGTG_08774"/>
</dbReference>
<gene>
    <name evidence="3" type="primary">20349232</name>
    <name evidence="2" type="ORF">GGTG_08774</name>
</gene>
<feature type="region of interest" description="Disordered" evidence="1">
    <location>
        <begin position="1"/>
        <end position="20"/>
    </location>
</feature>
<evidence type="ECO:0000313" key="4">
    <source>
        <dbReference type="Proteomes" id="UP000006039"/>
    </source>
</evidence>
<reference evidence="3" key="4">
    <citation type="journal article" date="2015" name="G3 (Bethesda)">
        <title>Genome sequences of three phytopathogenic species of the Magnaporthaceae family of fungi.</title>
        <authorList>
            <person name="Okagaki L.H."/>
            <person name="Nunes C.C."/>
            <person name="Sailsbery J."/>
            <person name="Clay B."/>
            <person name="Brown D."/>
            <person name="John T."/>
            <person name="Oh Y."/>
            <person name="Young N."/>
            <person name="Fitzgerald M."/>
            <person name="Haas B.J."/>
            <person name="Zeng Q."/>
            <person name="Young S."/>
            <person name="Adiconis X."/>
            <person name="Fan L."/>
            <person name="Levin J.Z."/>
            <person name="Mitchell T.K."/>
            <person name="Okubara P.A."/>
            <person name="Farman M.L."/>
            <person name="Kohn L.M."/>
            <person name="Birren B."/>
            <person name="Ma L.-J."/>
            <person name="Dean R.A."/>
        </authorList>
    </citation>
    <scope>NUCLEOTIDE SEQUENCE</scope>
    <source>
        <strain evidence="3">R3-111a-1</strain>
    </source>
</reference>
<dbReference type="GeneID" id="20349232"/>
<dbReference type="HOGENOM" id="CLU_1360489_0_0_1"/>
<reference evidence="2" key="2">
    <citation type="submission" date="2010-07" db="EMBL/GenBank/DDBJ databases">
        <authorList>
            <consortium name="The Broad Institute Genome Sequencing Platform"/>
            <consortium name="Broad Institute Genome Sequencing Center for Infectious Disease"/>
            <person name="Ma L.-J."/>
            <person name="Dead R."/>
            <person name="Young S."/>
            <person name="Zeng Q."/>
            <person name="Koehrsen M."/>
            <person name="Alvarado L."/>
            <person name="Berlin A."/>
            <person name="Chapman S.B."/>
            <person name="Chen Z."/>
            <person name="Freedman E."/>
            <person name="Gellesch M."/>
            <person name="Goldberg J."/>
            <person name="Griggs A."/>
            <person name="Gujja S."/>
            <person name="Heilman E.R."/>
            <person name="Heiman D."/>
            <person name="Hepburn T."/>
            <person name="Howarth C."/>
            <person name="Jen D."/>
            <person name="Larson L."/>
            <person name="Mehta T."/>
            <person name="Neiman D."/>
            <person name="Pearson M."/>
            <person name="Roberts A."/>
            <person name="Saif S."/>
            <person name="Shea T."/>
            <person name="Shenoy N."/>
            <person name="Sisk P."/>
            <person name="Stolte C."/>
            <person name="Sykes S."/>
            <person name="Walk T."/>
            <person name="White J."/>
            <person name="Yandava C."/>
            <person name="Haas B."/>
            <person name="Nusbaum C."/>
            <person name="Birren B."/>
        </authorList>
    </citation>
    <scope>NUCLEOTIDE SEQUENCE</scope>
    <source>
        <strain evidence="2">R3-111a-1</strain>
    </source>
</reference>
<feature type="region of interest" description="Disordered" evidence="1">
    <location>
        <begin position="73"/>
        <end position="95"/>
    </location>
</feature>
<keyword evidence="4" id="KW-1185">Reference proteome</keyword>